<dbReference type="InterPro" id="IPR011990">
    <property type="entry name" value="TPR-like_helical_dom_sf"/>
</dbReference>
<organism evidence="9 10">
    <name type="scientific">Bacteroides fragilis str. 3988T(B)14</name>
    <dbReference type="NCBI Taxonomy" id="1339315"/>
    <lineage>
        <taxon>Bacteria</taxon>
        <taxon>Pseudomonadati</taxon>
        <taxon>Bacteroidota</taxon>
        <taxon>Bacteroidia</taxon>
        <taxon>Bacteroidales</taxon>
        <taxon>Bacteroidaceae</taxon>
        <taxon>Bacteroides</taxon>
    </lineage>
</organism>
<reference evidence="9 10" key="1">
    <citation type="submission" date="2014-02" db="EMBL/GenBank/DDBJ databases">
        <authorList>
            <person name="Sears C."/>
            <person name="Carroll K."/>
            <person name="Sack B.R."/>
            <person name="Qadri F."/>
            <person name="Myers L.L."/>
            <person name="Chung G.-T."/>
            <person name="Escheverria P."/>
            <person name="Fraser C.M."/>
            <person name="Sadzewicz L."/>
            <person name="Shefchek K.A."/>
            <person name="Tallon L."/>
            <person name="Das S.P."/>
            <person name="Daugherty S."/>
            <person name="Mongodin E.F."/>
        </authorList>
    </citation>
    <scope>NUCLEOTIDE SEQUENCE [LARGE SCALE GENOMIC DNA]</scope>
    <source>
        <strain evidence="10">3988T(B)14</strain>
    </source>
</reference>
<feature type="signal peptide" evidence="6">
    <location>
        <begin position="1"/>
        <end position="20"/>
    </location>
</feature>
<evidence type="ECO:0000259" key="7">
    <source>
        <dbReference type="Pfam" id="PF07980"/>
    </source>
</evidence>
<evidence type="ECO:0000259" key="8">
    <source>
        <dbReference type="Pfam" id="PF14322"/>
    </source>
</evidence>
<dbReference type="Proteomes" id="UP000020529">
    <property type="component" value="Unassembled WGS sequence"/>
</dbReference>
<feature type="domain" description="SusD-like N-terminal" evidence="8">
    <location>
        <begin position="26"/>
        <end position="234"/>
    </location>
</feature>
<accession>A0A015ST64</accession>
<dbReference type="GO" id="GO:0009279">
    <property type="term" value="C:cell outer membrane"/>
    <property type="evidence" value="ECO:0007669"/>
    <property type="project" value="UniProtKB-SubCell"/>
</dbReference>
<dbReference type="EMBL" id="JGCY01000243">
    <property type="protein sequence ID" value="EXY75384.1"/>
    <property type="molecule type" value="Genomic_DNA"/>
</dbReference>
<dbReference type="PATRIC" id="fig|1339315.3.peg.1605"/>
<evidence type="ECO:0000256" key="5">
    <source>
        <dbReference type="ARBA" id="ARBA00023237"/>
    </source>
</evidence>
<dbReference type="Pfam" id="PF07980">
    <property type="entry name" value="SusD_RagB"/>
    <property type="match status" value="1"/>
</dbReference>
<comment type="caution">
    <text evidence="9">The sequence shown here is derived from an EMBL/GenBank/DDBJ whole genome shotgun (WGS) entry which is preliminary data.</text>
</comment>
<evidence type="ECO:0000256" key="3">
    <source>
        <dbReference type="ARBA" id="ARBA00022729"/>
    </source>
</evidence>
<dbReference type="RefSeq" id="WP_005785254.1">
    <property type="nucleotide sequence ID" value="NZ_JGCY01000243.1"/>
</dbReference>
<keyword evidence="5" id="KW-0998">Cell outer membrane</keyword>
<feature type="domain" description="RagB/SusD" evidence="7">
    <location>
        <begin position="351"/>
        <end position="665"/>
    </location>
</feature>
<comment type="similarity">
    <text evidence="2">Belongs to the SusD family.</text>
</comment>
<comment type="subcellular location">
    <subcellularLocation>
        <location evidence="1">Cell outer membrane</location>
    </subcellularLocation>
</comment>
<dbReference type="GeneID" id="60368087"/>
<dbReference type="PROSITE" id="PS51257">
    <property type="entry name" value="PROKAR_LIPOPROTEIN"/>
    <property type="match status" value="1"/>
</dbReference>
<protein>
    <submittedName>
        <fullName evidence="9">Starch-binding associating with outer membrane family protein</fullName>
    </submittedName>
</protein>
<dbReference type="InterPro" id="IPR012944">
    <property type="entry name" value="SusD_RagB_dom"/>
</dbReference>
<evidence type="ECO:0000256" key="4">
    <source>
        <dbReference type="ARBA" id="ARBA00023136"/>
    </source>
</evidence>
<dbReference type="Gene3D" id="1.25.40.390">
    <property type="match status" value="1"/>
</dbReference>
<keyword evidence="4" id="KW-0472">Membrane</keyword>
<evidence type="ECO:0000256" key="1">
    <source>
        <dbReference type="ARBA" id="ARBA00004442"/>
    </source>
</evidence>
<proteinExistence type="inferred from homology"/>
<dbReference type="InterPro" id="IPR033985">
    <property type="entry name" value="SusD-like_N"/>
</dbReference>
<sequence>MRLKLKHIYFCSLIAMGGLAITSCEDFLDRSPISQVTPEKYFSTVDQVANYLNNYYNDYLDDSRNYKLYHQQAWNSGMQRNDANTDNLLADDSSLDYFAGNWQVGSGKSIQAPLNRIRTWNYLLEQVLPKEKEGSIQGSVEDLKHYIGEAYFFRAMAYYKALVKYGDYPIVDKVLPDQEEILLEYSTRAPRNEVARQILKDLDEAINRMHDQGFQNNQRINKQVAQLYKSRVALFEATFEKYHRGTGRVPGDESWPGAKMSYNSGKTFNIDGEIDFFLTEAMNAAAAVADHCTLTENSHVLNPEYGQIYNWNPYYEMFSTPDASGYSEVLLWKQYDKSLNVSHCAPARLQNGDRTGLTRGFITTFLMKSGLPIYAAGNEYHGDVSISDEKENRDERLQLFVWGEKDVLHSDTKNPAVAAAGTTLLFGVPNIISEQKQTQDLTGYRPRKAHTYDYAQTKGDELLGTNACVVFRSAEANLNYMEACYEKTGSLDAKAQKYWKALRTRAGVDDDYAKTIAATDLSKENDLAVYSGSKMVDVTLYNIRRERRCEFIGEGMRWDDLKRWRSWDQLLTKPYIIEGINFWDAAYKDHKDIKDDGTLDANVSPKSDSKYLRPLRRTSINNELYDGLTWRKAFYLDPIGIEDMSLTATNPEDINTTQLYQNPYWPMTAGKALE</sequence>
<evidence type="ECO:0000313" key="10">
    <source>
        <dbReference type="Proteomes" id="UP000020529"/>
    </source>
</evidence>
<dbReference type="SUPFAM" id="SSF48452">
    <property type="entry name" value="TPR-like"/>
    <property type="match status" value="1"/>
</dbReference>
<dbReference type="AlphaFoldDB" id="A0A015ST64"/>
<evidence type="ECO:0000313" key="9">
    <source>
        <dbReference type="EMBL" id="EXY75384.1"/>
    </source>
</evidence>
<keyword evidence="3 6" id="KW-0732">Signal</keyword>
<name>A0A015ST64_BACFG</name>
<gene>
    <name evidence="9" type="ORF">M124_0810</name>
</gene>
<evidence type="ECO:0000256" key="6">
    <source>
        <dbReference type="SAM" id="SignalP"/>
    </source>
</evidence>
<feature type="chain" id="PRO_5001478279" evidence="6">
    <location>
        <begin position="21"/>
        <end position="674"/>
    </location>
</feature>
<dbReference type="Pfam" id="PF14322">
    <property type="entry name" value="SusD-like_3"/>
    <property type="match status" value="1"/>
</dbReference>
<evidence type="ECO:0000256" key="2">
    <source>
        <dbReference type="ARBA" id="ARBA00006275"/>
    </source>
</evidence>